<feature type="domain" description="ParB-like N-terminal" evidence="3">
    <location>
        <begin position="50"/>
        <end position="143"/>
    </location>
</feature>
<dbReference type="GO" id="GO:0007059">
    <property type="term" value="P:chromosome segregation"/>
    <property type="evidence" value="ECO:0007669"/>
    <property type="project" value="UniProtKB-KW"/>
</dbReference>
<protein>
    <submittedName>
        <fullName evidence="4">Chromosome-partitioning protein ParB</fullName>
    </submittedName>
</protein>
<evidence type="ECO:0000313" key="4">
    <source>
        <dbReference type="EMBL" id="QDT76370.1"/>
    </source>
</evidence>
<accession>A0A517U6Z6</accession>
<reference evidence="4 5" key="1">
    <citation type="submission" date="2019-02" db="EMBL/GenBank/DDBJ databases">
        <title>Deep-cultivation of Planctomycetes and their phenomic and genomic characterization uncovers novel biology.</title>
        <authorList>
            <person name="Wiegand S."/>
            <person name="Jogler M."/>
            <person name="Boedeker C."/>
            <person name="Pinto D."/>
            <person name="Vollmers J."/>
            <person name="Rivas-Marin E."/>
            <person name="Kohn T."/>
            <person name="Peeters S.H."/>
            <person name="Heuer A."/>
            <person name="Rast P."/>
            <person name="Oberbeckmann S."/>
            <person name="Bunk B."/>
            <person name="Jeske O."/>
            <person name="Meyerdierks A."/>
            <person name="Storesund J.E."/>
            <person name="Kallscheuer N."/>
            <person name="Luecker S."/>
            <person name="Lage O.M."/>
            <person name="Pohl T."/>
            <person name="Merkel B.J."/>
            <person name="Hornburger P."/>
            <person name="Mueller R.-W."/>
            <person name="Bruemmer F."/>
            <person name="Labrenz M."/>
            <person name="Spormann A.M."/>
            <person name="Op den Camp H."/>
            <person name="Overmann J."/>
            <person name="Amann R."/>
            <person name="Jetten M.S.M."/>
            <person name="Mascher T."/>
            <person name="Medema M.H."/>
            <person name="Devos D.P."/>
            <person name="Kaster A.-K."/>
            <person name="Ovreas L."/>
            <person name="Rohde M."/>
            <person name="Galperin M.Y."/>
            <person name="Jogler C."/>
        </authorList>
    </citation>
    <scope>NUCLEOTIDE SEQUENCE [LARGE SCALE GENOMIC DNA]</scope>
    <source>
        <strain evidence="4 5">I41</strain>
        <plasmid evidence="5">pi41_1</plasmid>
    </source>
</reference>
<name>A0A517U6Z6_9BACT</name>
<sequence length="300" mass="33093">MGKFDSLMKGMAGGLGESIGIRDGQSTLPTYSSGGYDAPKTDFVRNRSVGEIDPTEVIPDPKQPRKHFNEEEIERLSADIAARGQLQPIRVRWSADHGKWLIIAGERRWRAVTKAGLSRITCMFIDREMSESEIRAEQLVENLLREDLNGMEEARSFATLMELNGWNATELSQQINVSKGKVSKALSLLKLPEELQARIEGGEISPSTAYELAKVKDEKAQAQLAERAASGEMTQLDVAKVSARPKSSGGKRRSTNEMIKTSDNVRVTITARRDLGEQGLLNALLEAAEIIRARSKKKAA</sequence>
<dbReference type="PANTHER" id="PTHR33375:SF1">
    <property type="entry name" value="CHROMOSOME-PARTITIONING PROTEIN PARB-RELATED"/>
    <property type="match status" value="1"/>
</dbReference>
<dbReference type="OrthoDB" id="9802051at2"/>
<dbReference type="NCBIfam" id="TIGR00180">
    <property type="entry name" value="parB_part"/>
    <property type="match status" value="1"/>
</dbReference>
<proteinExistence type="inferred from homology"/>
<dbReference type="Pfam" id="PF02195">
    <property type="entry name" value="ParB_N"/>
    <property type="match status" value="1"/>
</dbReference>
<comment type="similarity">
    <text evidence="1">Belongs to the ParB family.</text>
</comment>
<keyword evidence="5" id="KW-1185">Reference proteome</keyword>
<evidence type="ECO:0000256" key="1">
    <source>
        <dbReference type="ARBA" id="ARBA00006295"/>
    </source>
</evidence>
<evidence type="ECO:0000256" key="2">
    <source>
        <dbReference type="ARBA" id="ARBA00022829"/>
    </source>
</evidence>
<dbReference type="PANTHER" id="PTHR33375">
    <property type="entry name" value="CHROMOSOME-PARTITIONING PROTEIN PARB-RELATED"/>
    <property type="match status" value="1"/>
</dbReference>
<dbReference type="Gene3D" id="3.90.1530.30">
    <property type="match status" value="1"/>
</dbReference>
<dbReference type="InterPro" id="IPR036086">
    <property type="entry name" value="ParB/Sulfiredoxin_sf"/>
</dbReference>
<dbReference type="AlphaFoldDB" id="A0A517U6Z6"/>
<dbReference type="SUPFAM" id="SSF110849">
    <property type="entry name" value="ParB/Sulfiredoxin"/>
    <property type="match status" value="1"/>
</dbReference>
<dbReference type="KEGG" id="llh:I41_56200"/>
<evidence type="ECO:0000259" key="3">
    <source>
        <dbReference type="SMART" id="SM00470"/>
    </source>
</evidence>
<dbReference type="InterPro" id="IPR004437">
    <property type="entry name" value="ParB/RepB/Spo0J"/>
</dbReference>
<dbReference type="Gene3D" id="1.10.10.2830">
    <property type="match status" value="1"/>
</dbReference>
<dbReference type="GO" id="GO:0005694">
    <property type="term" value="C:chromosome"/>
    <property type="evidence" value="ECO:0007669"/>
    <property type="project" value="TreeGrafter"/>
</dbReference>
<evidence type="ECO:0000313" key="5">
    <source>
        <dbReference type="Proteomes" id="UP000317909"/>
    </source>
</evidence>
<dbReference type="Proteomes" id="UP000317909">
    <property type="component" value="Plasmid pI41_1"/>
</dbReference>
<dbReference type="SUPFAM" id="SSF109709">
    <property type="entry name" value="KorB DNA-binding domain-like"/>
    <property type="match status" value="1"/>
</dbReference>
<dbReference type="GO" id="GO:0045881">
    <property type="term" value="P:positive regulation of sporulation resulting in formation of a cellular spore"/>
    <property type="evidence" value="ECO:0007669"/>
    <property type="project" value="TreeGrafter"/>
</dbReference>
<keyword evidence="2" id="KW-0159">Chromosome partition</keyword>
<dbReference type="InterPro" id="IPR041468">
    <property type="entry name" value="HTH_ParB/Spo0J"/>
</dbReference>
<dbReference type="Pfam" id="PF17762">
    <property type="entry name" value="HTH_ParB"/>
    <property type="match status" value="1"/>
</dbReference>
<dbReference type="InterPro" id="IPR050336">
    <property type="entry name" value="Chromosome_partition/occlusion"/>
</dbReference>
<geneLocation type="plasmid" evidence="5">
    <name>pi41_1</name>
</geneLocation>
<organism evidence="4 5">
    <name type="scientific">Lacipirellula limnantheis</name>
    <dbReference type="NCBI Taxonomy" id="2528024"/>
    <lineage>
        <taxon>Bacteria</taxon>
        <taxon>Pseudomonadati</taxon>
        <taxon>Planctomycetota</taxon>
        <taxon>Planctomycetia</taxon>
        <taxon>Pirellulales</taxon>
        <taxon>Lacipirellulaceae</taxon>
        <taxon>Lacipirellula</taxon>
    </lineage>
</organism>
<gene>
    <name evidence="4" type="primary">parB</name>
    <name evidence="4" type="ORF">I41_56200</name>
</gene>
<dbReference type="SMART" id="SM00470">
    <property type="entry name" value="ParB"/>
    <property type="match status" value="1"/>
</dbReference>
<keyword evidence="4" id="KW-0614">Plasmid</keyword>
<dbReference type="RefSeq" id="WP_145436626.1">
    <property type="nucleotide sequence ID" value="NZ_CP036340.1"/>
</dbReference>
<dbReference type="GO" id="GO:0003677">
    <property type="term" value="F:DNA binding"/>
    <property type="evidence" value="ECO:0007669"/>
    <property type="project" value="InterPro"/>
</dbReference>
<dbReference type="EMBL" id="CP036340">
    <property type="protein sequence ID" value="QDT76370.1"/>
    <property type="molecule type" value="Genomic_DNA"/>
</dbReference>
<dbReference type="InterPro" id="IPR003115">
    <property type="entry name" value="ParB_N"/>
</dbReference>